<name>A0A3B0XUN5_9ZZZZ</name>
<feature type="domain" description="DUF6316" evidence="1">
    <location>
        <begin position="5"/>
        <end position="56"/>
    </location>
</feature>
<protein>
    <recommendedName>
        <fullName evidence="1">DUF6316 domain-containing protein</fullName>
    </recommendedName>
</protein>
<reference evidence="2" key="1">
    <citation type="submission" date="2018-06" db="EMBL/GenBank/DDBJ databases">
        <authorList>
            <person name="Zhirakovskaya E."/>
        </authorList>
    </citation>
    <scope>NUCLEOTIDE SEQUENCE</scope>
</reference>
<dbReference type="EMBL" id="UOFH01000365">
    <property type="protein sequence ID" value="VAW67007.1"/>
    <property type="molecule type" value="Genomic_DNA"/>
</dbReference>
<dbReference type="AlphaFoldDB" id="A0A3B0XUN5"/>
<accession>A0A3B0XUN5</accession>
<organism evidence="2">
    <name type="scientific">hydrothermal vent metagenome</name>
    <dbReference type="NCBI Taxonomy" id="652676"/>
    <lineage>
        <taxon>unclassified sequences</taxon>
        <taxon>metagenomes</taxon>
        <taxon>ecological metagenomes</taxon>
    </lineage>
</organism>
<proteinExistence type="predicted"/>
<gene>
    <name evidence="2" type="ORF">MNBD_GAMMA08-1358</name>
</gene>
<evidence type="ECO:0000313" key="2">
    <source>
        <dbReference type="EMBL" id="VAW67007.1"/>
    </source>
</evidence>
<sequence length="70" mass="8294">MRQHRTGENSSIPFRNERYFCANGVWYFETRGGNQKGPFANKQEMEGELLMFIREQNMLSQTLKDPAHNR</sequence>
<dbReference type="Pfam" id="PF19837">
    <property type="entry name" value="DUF6316"/>
    <property type="match status" value="1"/>
</dbReference>
<evidence type="ECO:0000259" key="1">
    <source>
        <dbReference type="Pfam" id="PF19837"/>
    </source>
</evidence>
<dbReference type="InterPro" id="IPR045630">
    <property type="entry name" value="DUF6316"/>
</dbReference>